<dbReference type="PROSITE" id="PS51035">
    <property type="entry name" value="BAG"/>
    <property type="match status" value="1"/>
</dbReference>
<dbReference type="EMBL" id="JAAAID010000049">
    <property type="protein sequence ID" value="KAG0023619.1"/>
    <property type="molecule type" value="Genomic_DNA"/>
</dbReference>
<evidence type="ECO:0000256" key="1">
    <source>
        <dbReference type="SAM" id="MobiDB-lite"/>
    </source>
</evidence>
<feature type="compositionally biased region" description="Polar residues" evidence="1">
    <location>
        <begin position="122"/>
        <end position="140"/>
    </location>
</feature>
<evidence type="ECO:0000313" key="3">
    <source>
        <dbReference type="EMBL" id="KAG0023619.1"/>
    </source>
</evidence>
<evidence type="ECO:0000259" key="2">
    <source>
        <dbReference type="PROSITE" id="PS51035"/>
    </source>
</evidence>
<keyword evidence="4" id="KW-1185">Reference proteome</keyword>
<gene>
    <name evidence="3" type="ORF">BGZ80_008791</name>
</gene>
<feature type="compositionally biased region" description="Polar residues" evidence="1">
    <location>
        <begin position="42"/>
        <end position="58"/>
    </location>
</feature>
<dbReference type="InterPro" id="IPR003103">
    <property type="entry name" value="BAG_domain"/>
</dbReference>
<reference evidence="3" key="1">
    <citation type="journal article" date="2020" name="Fungal Divers.">
        <title>Resolving the Mortierellaceae phylogeny through synthesis of multi-gene phylogenetics and phylogenomics.</title>
        <authorList>
            <person name="Vandepol N."/>
            <person name="Liber J."/>
            <person name="Desiro A."/>
            <person name="Na H."/>
            <person name="Kennedy M."/>
            <person name="Barry K."/>
            <person name="Grigoriev I.V."/>
            <person name="Miller A.N."/>
            <person name="O'Donnell K."/>
            <person name="Stajich J.E."/>
            <person name="Bonito G."/>
        </authorList>
    </citation>
    <scope>NUCLEOTIDE SEQUENCE</scope>
    <source>
        <strain evidence="3">NRRL 2769</strain>
    </source>
</reference>
<dbReference type="InterPro" id="IPR036533">
    <property type="entry name" value="BAG_dom_sf"/>
</dbReference>
<proteinExistence type="predicted"/>
<feature type="compositionally biased region" description="Low complexity" evidence="1">
    <location>
        <begin position="86"/>
        <end position="105"/>
    </location>
</feature>
<dbReference type="GO" id="GO:0051087">
    <property type="term" value="F:protein-folding chaperone binding"/>
    <property type="evidence" value="ECO:0007669"/>
    <property type="project" value="InterPro"/>
</dbReference>
<sequence>MGQRPQRRQERQNFFPSFSDSFFDPFTSEDPHSDSYYGIPNTYKQAPHRQQYQPQRAGQHQPVDEYQDDDEVEQTQYRPEHRTQYRQRPQQKQQQRPNQQPQSHAASRRRSRRHRKRDTQDPQDLQTPVSHIHPQASNAQADEMESLVQAAFGDEEESARIKSEPKNEVRESRPYEEDSLEQDEQEEEESGESGESGESEGEQTLPDRELQQKSSAELEQIESSLEGLSNELDQIISGEITKKKQILFTEENLTKAMLKIDAVESGGDPSIRQKRKDLINQAEGLLEKVDEFKRLTNTSATN</sequence>
<dbReference type="Pfam" id="PF02179">
    <property type="entry name" value="BAG"/>
    <property type="match status" value="1"/>
</dbReference>
<dbReference type="Proteomes" id="UP000703661">
    <property type="component" value="Unassembled WGS sequence"/>
</dbReference>
<feature type="compositionally biased region" description="Polar residues" evidence="1">
    <location>
        <begin position="212"/>
        <end position="225"/>
    </location>
</feature>
<dbReference type="SUPFAM" id="SSF63491">
    <property type="entry name" value="BAG domain"/>
    <property type="match status" value="1"/>
</dbReference>
<dbReference type="Gene3D" id="1.20.58.120">
    <property type="entry name" value="BAG domain"/>
    <property type="match status" value="1"/>
</dbReference>
<feature type="domain" description="BAG" evidence="2">
    <location>
        <begin position="244"/>
        <end position="293"/>
    </location>
</feature>
<feature type="compositionally biased region" description="Basic residues" evidence="1">
    <location>
        <begin position="106"/>
        <end position="117"/>
    </location>
</feature>
<evidence type="ECO:0000313" key="4">
    <source>
        <dbReference type="Proteomes" id="UP000703661"/>
    </source>
</evidence>
<comment type="caution">
    <text evidence="3">The sequence shown here is derived from an EMBL/GenBank/DDBJ whole genome shotgun (WGS) entry which is preliminary data.</text>
</comment>
<dbReference type="OrthoDB" id="333905at2759"/>
<protein>
    <recommendedName>
        <fullName evidence="2">BAG domain-containing protein</fullName>
    </recommendedName>
</protein>
<feature type="region of interest" description="Disordered" evidence="1">
    <location>
        <begin position="1"/>
        <end position="225"/>
    </location>
</feature>
<dbReference type="SMART" id="SM00264">
    <property type="entry name" value="BAG"/>
    <property type="match status" value="1"/>
</dbReference>
<feature type="compositionally biased region" description="Basic and acidic residues" evidence="1">
    <location>
        <begin position="158"/>
        <end position="176"/>
    </location>
</feature>
<dbReference type="AlphaFoldDB" id="A0A9P6N3T7"/>
<feature type="compositionally biased region" description="Acidic residues" evidence="1">
    <location>
        <begin position="177"/>
        <end position="201"/>
    </location>
</feature>
<feature type="compositionally biased region" description="Low complexity" evidence="1">
    <location>
        <begin position="14"/>
        <end position="26"/>
    </location>
</feature>
<accession>A0A9P6N3T7</accession>
<organism evidence="3 4">
    <name type="scientific">Entomortierella chlamydospora</name>
    <dbReference type="NCBI Taxonomy" id="101097"/>
    <lineage>
        <taxon>Eukaryota</taxon>
        <taxon>Fungi</taxon>
        <taxon>Fungi incertae sedis</taxon>
        <taxon>Mucoromycota</taxon>
        <taxon>Mortierellomycotina</taxon>
        <taxon>Mortierellomycetes</taxon>
        <taxon>Mortierellales</taxon>
        <taxon>Mortierellaceae</taxon>
        <taxon>Entomortierella</taxon>
    </lineage>
</organism>
<name>A0A9P6N3T7_9FUNG</name>